<protein>
    <submittedName>
        <fullName evidence="3">MarR family winged helix-turn-helix transcriptional regulator</fullName>
    </submittedName>
</protein>
<keyword evidence="4" id="KW-1185">Reference proteome</keyword>
<feature type="region of interest" description="Disordered" evidence="1">
    <location>
        <begin position="161"/>
        <end position="180"/>
    </location>
</feature>
<evidence type="ECO:0000313" key="4">
    <source>
        <dbReference type="Proteomes" id="UP001597280"/>
    </source>
</evidence>
<dbReference type="SMART" id="SM00347">
    <property type="entry name" value="HTH_MARR"/>
    <property type="match status" value="1"/>
</dbReference>
<dbReference type="InterPro" id="IPR036388">
    <property type="entry name" value="WH-like_DNA-bd_sf"/>
</dbReference>
<dbReference type="EMBL" id="JBHUFL010000002">
    <property type="protein sequence ID" value="MFD1834157.1"/>
    <property type="molecule type" value="Genomic_DNA"/>
</dbReference>
<proteinExistence type="predicted"/>
<sequence length="180" mass="20343">MDAHTTAGDPQRRGYWYDEEEDDSAITMLAAVRRLRQADHDLRRRISAGMDMNTTDLEALRHVIAHEAAEDPLTLLRLARLLGISGASTSKLLDRLTRSGHLRRTPHPTDRRALVVLATDHAHEEVRDRLAVMHERMLEAAQQVPPDSRRAVAEFLDALTEQIDEQSVPEPLTPAPRGRR</sequence>
<dbReference type="Pfam" id="PF12802">
    <property type="entry name" value="MarR_2"/>
    <property type="match status" value="1"/>
</dbReference>
<dbReference type="PANTHER" id="PTHR33164">
    <property type="entry name" value="TRANSCRIPTIONAL REGULATOR, MARR FAMILY"/>
    <property type="match status" value="1"/>
</dbReference>
<dbReference type="SUPFAM" id="SSF46785">
    <property type="entry name" value="Winged helix' DNA-binding domain"/>
    <property type="match status" value="1"/>
</dbReference>
<comment type="caution">
    <text evidence="3">The sequence shown here is derived from an EMBL/GenBank/DDBJ whole genome shotgun (WGS) entry which is preliminary data.</text>
</comment>
<dbReference type="InterPro" id="IPR039422">
    <property type="entry name" value="MarR/SlyA-like"/>
</dbReference>
<dbReference type="Gene3D" id="1.10.10.10">
    <property type="entry name" value="Winged helix-like DNA-binding domain superfamily/Winged helix DNA-binding domain"/>
    <property type="match status" value="1"/>
</dbReference>
<dbReference type="Proteomes" id="UP001597280">
    <property type="component" value="Unassembled WGS sequence"/>
</dbReference>
<dbReference type="InterPro" id="IPR000835">
    <property type="entry name" value="HTH_MarR-typ"/>
</dbReference>
<evidence type="ECO:0000256" key="1">
    <source>
        <dbReference type="SAM" id="MobiDB-lite"/>
    </source>
</evidence>
<evidence type="ECO:0000259" key="2">
    <source>
        <dbReference type="PROSITE" id="PS50995"/>
    </source>
</evidence>
<organism evidence="3 4">
    <name type="scientific">Brachybacterium rhamnosum</name>
    <dbReference type="NCBI Taxonomy" id="173361"/>
    <lineage>
        <taxon>Bacteria</taxon>
        <taxon>Bacillati</taxon>
        <taxon>Actinomycetota</taxon>
        <taxon>Actinomycetes</taxon>
        <taxon>Micrococcales</taxon>
        <taxon>Dermabacteraceae</taxon>
        <taxon>Brachybacterium</taxon>
    </lineage>
</organism>
<feature type="domain" description="HTH marR-type" evidence="2">
    <location>
        <begin position="21"/>
        <end position="161"/>
    </location>
</feature>
<gene>
    <name evidence="3" type="ORF">ACFSDA_03620</name>
</gene>
<evidence type="ECO:0000313" key="3">
    <source>
        <dbReference type="EMBL" id="MFD1834157.1"/>
    </source>
</evidence>
<dbReference type="PROSITE" id="PS50995">
    <property type="entry name" value="HTH_MARR_2"/>
    <property type="match status" value="1"/>
</dbReference>
<reference evidence="4" key="1">
    <citation type="journal article" date="2019" name="Int. J. Syst. Evol. Microbiol.">
        <title>The Global Catalogue of Microorganisms (GCM) 10K type strain sequencing project: providing services to taxonomists for standard genome sequencing and annotation.</title>
        <authorList>
            <consortium name="The Broad Institute Genomics Platform"/>
            <consortium name="The Broad Institute Genome Sequencing Center for Infectious Disease"/>
            <person name="Wu L."/>
            <person name="Ma J."/>
        </authorList>
    </citation>
    <scope>NUCLEOTIDE SEQUENCE [LARGE SCALE GENOMIC DNA]</scope>
    <source>
        <strain evidence="4">JCM 11650</strain>
    </source>
</reference>
<name>A0ABW4PVH1_9MICO</name>
<dbReference type="InterPro" id="IPR036390">
    <property type="entry name" value="WH_DNA-bd_sf"/>
</dbReference>
<dbReference type="PANTHER" id="PTHR33164:SF43">
    <property type="entry name" value="HTH-TYPE TRANSCRIPTIONAL REPRESSOR YETL"/>
    <property type="match status" value="1"/>
</dbReference>
<dbReference type="RefSeq" id="WP_137769050.1">
    <property type="nucleotide sequence ID" value="NZ_BAAAIS010000002.1"/>
</dbReference>
<accession>A0ABW4PVH1</accession>